<name>A0A1U9NLB9_9BACT</name>
<protein>
    <submittedName>
        <fullName evidence="2">Uncharacterized protein</fullName>
    </submittedName>
</protein>
<organism evidence="2 3">
    <name type="scientific">Anaerohalosphaera lusitana</name>
    <dbReference type="NCBI Taxonomy" id="1936003"/>
    <lineage>
        <taxon>Bacteria</taxon>
        <taxon>Pseudomonadati</taxon>
        <taxon>Planctomycetota</taxon>
        <taxon>Phycisphaerae</taxon>
        <taxon>Sedimentisphaerales</taxon>
        <taxon>Anaerohalosphaeraceae</taxon>
        <taxon>Anaerohalosphaera</taxon>
    </lineage>
</organism>
<evidence type="ECO:0000313" key="2">
    <source>
        <dbReference type="EMBL" id="AQT68709.1"/>
    </source>
</evidence>
<gene>
    <name evidence="2" type="ORF">STSP2_01881</name>
</gene>
<keyword evidence="1" id="KW-0812">Transmembrane</keyword>
<sequence length="58" mass="6777">MPRETSFAAKLCKFVLTLAKLPIWVAAVFTSLLICWLIGLTFYRAAIWIYNHYLSQPW</sequence>
<keyword evidence="1" id="KW-1133">Transmembrane helix</keyword>
<dbReference type="EMBL" id="CP019791">
    <property type="protein sequence ID" value="AQT68709.1"/>
    <property type="molecule type" value="Genomic_DNA"/>
</dbReference>
<evidence type="ECO:0000256" key="1">
    <source>
        <dbReference type="SAM" id="Phobius"/>
    </source>
</evidence>
<dbReference type="STRING" id="1936003.STSP2_01881"/>
<feature type="transmembrane region" description="Helical" evidence="1">
    <location>
        <begin position="21"/>
        <end position="50"/>
    </location>
</feature>
<keyword evidence="1" id="KW-0472">Membrane</keyword>
<reference evidence="3" key="1">
    <citation type="submission" date="2017-02" db="EMBL/GenBank/DDBJ databases">
        <title>Comparative genomics and description of representatives of a novel lineage of planctomycetes thriving in anoxic sediments.</title>
        <authorList>
            <person name="Spring S."/>
            <person name="Bunk B."/>
            <person name="Sproer C."/>
        </authorList>
    </citation>
    <scope>NUCLEOTIDE SEQUENCE [LARGE SCALE GENOMIC DNA]</scope>
    <source>
        <strain evidence="3">ST-NAGAB-D1</strain>
    </source>
</reference>
<keyword evidence="3" id="KW-1185">Reference proteome</keyword>
<accession>A0A1U9NLB9</accession>
<dbReference type="KEGG" id="alus:STSP2_01881"/>
<dbReference type="RefSeq" id="WP_169853100.1">
    <property type="nucleotide sequence ID" value="NZ_CP019791.1"/>
</dbReference>
<dbReference type="Proteomes" id="UP000189674">
    <property type="component" value="Chromosome"/>
</dbReference>
<evidence type="ECO:0000313" key="3">
    <source>
        <dbReference type="Proteomes" id="UP000189674"/>
    </source>
</evidence>
<proteinExistence type="predicted"/>
<dbReference type="AlphaFoldDB" id="A0A1U9NLB9"/>